<dbReference type="PROSITE" id="PS01071">
    <property type="entry name" value="GRPE"/>
    <property type="match status" value="1"/>
</dbReference>
<dbReference type="KEGG" id="kde:CDSE_0821"/>
<dbReference type="GO" id="GO:0051087">
    <property type="term" value="F:protein-folding chaperone binding"/>
    <property type="evidence" value="ECO:0007669"/>
    <property type="project" value="InterPro"/>
</dbReference>
<name>M1M4D1_9PROT</name>
<dbReference type="CDD" id="cd00446">
    <property type="entry name" value="GrpE"/>
    <property type="match status" value="1"/>
</dbReference>
<dbReference type="GO" id="GO:0000774">
    <property type="term" value="F:adenyl-nucleotide exchange factor activity"/>
    <property type="evidence" value="ECO:0007669"/>
    <property type="project" value="InterPro"/>
</dbReference>
<keyword evidence="7" id="KW-1185">Reference proteome</keyword>
<reference evidence="6 7" key="1">
    <citation type="journal article" date="2013" name="Genome Biol. Evol.">
        <title>Genome evolution and phylogenomic analysis of candidatus kinetoplastibacterium, the betaproteobacterial endosymbionts of strigomonas and angomonas.</title>
        <authorList>
            <person name="Alves J.M."/>
            <person name="Serrano M.G."/>
            <person name="Maia da Silva F."/>
            <person name="Voegtly L.J."/>
            <person name="Matveyev A.V."/>
            <person name="Teixeira M.M."/>
            <person name="Camargo E.P."/>
            <person name="Buck G.A."/>
        </authorList>
    </citation>
    <scope>NUCLEOTIDE SEQUENCE [LARGE SCALE GENOMIC DNA]</scope>
    <source>
        <strain evidence="6 7">TCC079E</strain>
    </source>
</reference>
<comment type="subunit">
    <text evidence="3">Homodimer.</text>
</comment>
<accession>M1M4D1</accession>
<dbReference type="SUPFAM" id="SSF51064">
    <property type="entry name" value="Head domain of nucleotide exchange factor GrpE"/>
    <property type="match status" value="1"/>
</dbReference>
<protein>
    <recommendedName>
        <fullName evidence="3 4">Protein GrpE</fullName>
    </recommendedName>
    <alternativeName>
        <fullName evidence="3">HSP-70 cofactor</fullName>
    </alternativeName>
</protein>
<comment type="subcellular location">
    <subcellularLocation>
        <location evidence="3">Cytoplasm</location>
    </subcellularLocation>
</comment>
<dbReference type="Proteomes" id="UP000011547">
    <property type="component" value="Chromosome"/>
</dbReference>
<dbReference type="PRINTS" id="PR00773">
    <property type="entry name" value="GRPEPROTEIN"/>
</dbReference>
<gene>
    <name evidence="3" type="primary">grpE</name>
    <name evidence="6" type="ORF">CDSE_0821</name>
</gene>
<keyword evidence="2 3" id="KW-0143">Chaperone</keyword>
<dbReference type="STRING" id="1208919.CDSE_0821"/>
<evidence type="ECO:0000313" key="6">
    <source>
        <dbReference type="EMBL" id="AGF47075.1"/>
    </source>
</evidence>
<keyword evidence="3 4" id="KW-0346">Stress response</keyword>
<dbReference type="PANTHER" id="PTHR21237:SF23">
    <property type="entry name" value="GRPE PROTEIN HOMOLOG, MITOCHONDRIAL"/>
    <property type="match status" value="1"/>
</dbReference>
<dbReference type="InterPro" id="IPR013805">
    <property type="entry name" value="GrpE_CC"/>
</dbReference>
<comment type="similarity">
    <text evidence="1 3 5">Belongs to the GrpE family.</text>
</comment>
<dbReference type="GO" id="GO:0051082">
    <property type="term" value="F:unfolded protein binding"/>
    <property type="evidence" value="ECO:0007669"/>
    <property type="project" value="TreeGrafter"/>
</dbReference>
<dbReference type="InterPro" id="IPR000740">
    <property type="entry name" value="GrpE"/>
</dbReference>
<dbReference type="Gene3D" id="2.30.22.10">
    <property type="entry name" value="Head domain of nucleotide exchange factor GrpE"/>
    <property type="match status" value="1"/>
</dbReference>
<dbReference type="SUPFAM" id="SSF58014">
    <property type="entry name" value="Coiled-coil domain of nucleotide exchange factor GrpE"/>
    <property type="match status" value="1"/>
</dbReference>
<keyword evidence="3" id="KW-0963">Cytoplasm</keyword>
<evidence type="ECO:0000256" key="5">
    <source>
        <dbReference type="RuleBase" id="RU004478"/>
    </source>
</evidence>
<dbReference type="GO" id="GO:0005737">
    <property type="term" value="C:cytoplasm"/>
    <property type="evidence" value="ECO:0007669"/>
    <property type="project" value="UniProtKB-SubCell"/>
</dbReference>
<dbReference type="PATRIC" id="fig|1208919.3.peg.516"/>
<evidence type="ECO:0000313" key="7">
    <source>
        <dbReference type="Proteomes" id="UP000011547"/>
    </source>
</evidence>
<sequence>MDIQNNIEDKNDIELTEVDNESPLSETTISLEEKITSLLGQIGKLETIVKDQNDKILRISAEMENTRKRSQEEISKVRKFGIESFAESLVPVKDSLEAALNQENQTVEHLTEGLIMTLKQFDSVFKNNMLKEINPNLGDKFDPSMHQAISSIESDYPSNTIAELLQKGYVIYERVLRPALVIVSSSNKTNDN</sequence>
<evidence type="ECO:0000256" key="3">
    <source>
        <dbReference type="HAMAP-Rule" id="MF_01151"/>
    </source>
</evidence>
<dbReference type="GO" id="GO:0006457">
    <property type="term" value="P:protein folding"/>
    <property type="evidence" value="ECO:0007669"/>
    <property type="project" value="InterPro"/>
</dbReference>
<dbReference type="NCBIfam" id="NF010737">
    <property type="entry name" value="PRK14139.1"/>
    <property type="match status" value="1"/>
</dbReference>
<dbReference type="InterPro" id="IPR009012">
    <property type="entry name" value="GrpE_head"/>
</dbReference>
<dbReference type="OrthoDB" id="9789811at2"/>
<dbReference type="EMBL" id="CP003803">
    <property type="protein sequence ID" value="AGF47075.1"/>
    <property type="molecule type" value="Genomic_DNA"/>
</dbReference>
<dbReference type="GO" id="GO:0042803">
    <property type="term" value="F:protein homodimerization activity"/>
    <property type="evidence" value="ECO:0007669"/>
    <property type="project" value="InterPro"/>
</dbReference>
<evidence type="ECO:0000256" key="4">
    <source>
        <dbReference type="RuleBase" id="RU000639"/>
    </source>
</evidence>
<evidence type="ECO:0000256" key="1">
    <source>
        <dbReference type="ARBA" id="ARBA00009054"/>
    </source>
</evidence>
<organism evidence="6 7">
    <name type="scientific">Candidatus Kinetoplastidibacterium desouzai TCC079E</name>
    <dbReference type="NCBI Taxonomy" id="1208919"/>
    <lineage>
        <taxon>Bacteria</taxon>
        <taxon>Pseudomonadati</taxon>
        <taxon>Pseudomonadota</taxon>
        <taxon>Betaproteobacteria</taxon>
        <taxon>Candidatus Kinetoplastidibacterium</taxon>
    </lineage>
</organism>
<dbReference type="PANTHER" id="PTHR21237">
    <property type="entry name" value="GRPE PROTEIN"/>
    <property type="match status" value="1"/>
</dbReference>
<evidence type="ECO:0000256" key="2">
    <source>
        <dbReference type="ARBA" id="ARBA00023186"/>
    </source>
</evidence>
<dbReference type="HAMAP" id="MF_01151">
    <property type="entry name" value="GrpE"/>
    <property type="match status" value="1"/>
</dbReference>
<dbReference type="Gene3D" id="3.90.20.20">
    <property type="match status" value="1"/>
</dbReference>
<dbReference type="AlphaFoldDB" id="M1M4D1"/>
<dbReference type="RefSeq" id="WP_015396486.1">
    <property type="nucleotide sequence ID" value="NC_020294.1"/>
</dbReference>
<dbReference type="eggNOG" id="COG0576">
    <property type="taxonomic scope" value="Bacteria"/>
</dbReference>
<dbReference type="HOGENOM" id="CLU_057217_6_1_4"/>
<proteinExistence type="inferred from homology"/>
<comment type="function">
    <text evidence="3 4">Participates actively in the response to hyperosmotic and heat shock by preventing the aggregation of stress-denatured proteins, in association with DnaK and GrpE. It is the nucleotide exchange factor for DnaK and may function as a thermosensor. Unfolded proteins bind initially to DnaJ; upon interaction with the DnaJ-bound protein, DnaK hydrolyzes its bound ATP, resulting in the formation of a stable complex. GrpE releases ADP from DnaK; ATP binding to DnaK triggers the release of the substrate protein, thus completing the reaction cycle. Several rounds of ATP-dependent interactions between DnaJ, DnaK and GrpE are required for fully efficient folding.</text>
</comment>
<dbReference type="Pfam" id="PF01025">
    <property type="entry name" value="GrpE"/>
    <property type="match status" value="1"/>
</dbReference>